<sequence>MDFNGGLLRVPFARILDNLMDHTTMNSIDKTNTYVDDIPPCYNAVKPRSEEYLKSSEIYDLFYDGMWQKPVEGIYWKRNNRLFANATNEDVRRCVRSAEEGFKIWRADSVASRIKVLSKFATILADNRKFLLSTLVARCTKFARFYENSSGYCAHDEKLELITTRKPRGIIILREENENTLFFRLTQSLLAGNSVIVIFNENFCNIAPYLYMFSMSEVPPGVINMLSSEYIINLESRLCGTQYSVYAKRYFSEGNLIEKYTKSYTHLSLPKQIVHPLK</sequence>
<organism evidence="2 3">
    <name type="scientific">Lasius platythorax</name>
    <dbReference type="NCBI Taxonomy" id="488582"/>
    <lineage>
        <taxon>Eukaryota</taxon>
        <taxon>Metazoa</taxon>
        <taxon>Ecdysozoa</taxon>
        <taxon>Arthropoda</taxon>
        <taxon>Hexapoda</taxon>
        <taxon>Insecta</taxon>
        <taxon>Pterygota</taxon>
        <taxon>Neoptera</taxon>
        <taxon>Endopterygota</taxon>
        <taxon>Hymenoptera</taxon>
        <taxon>Apocrita</taxon>
        <taxon>Aculeata</taxon>
        <taxon>Formicoidea</taxon>
        <taxon>Formicidae</taxon>
        <taxon>Formicinae</taxon>
        <taxon>Lasius</taxon>
        <taxon>Lasius</taxon>
    </lineage>
</organism>
<evidence type="ECO:0000313" key="2">
    <source>
        <dbReference type="EMBL" id="CAL1681680.1"/>
    </source>
</evidence>
<dbReference type="Gene3D" id="3.40.605.10">
    <property type="entry name" value="Aldehyde Dehydrogenase, Chain A, domain 1"/>
    <property type="match status" value="1"/>
</dbReference>
<dbReference type="GO" id="GO:0016491">
    <property type="term" value="F:oxidoreductase activity"/>
    <property type="evidence" value="ECO:0007669"/>
    <property type="project" value="InterPro"/>
</dbReference>
<dbReference type="Proteomes" id="UP001497644">
    <property type="component" value="Chromosome 3"/>
</dbReference>
<evidence type="ECO:0000313" key="3">
    <source>
        <dbReference type="Proteomes" id="UP001497644"/>
    </source>
</evidence>
<name>A0AAV2NN56_9HYME</name>
<proteinExistence type="predicted"/>
<dbReference type="InterPro" id="IPR015590">
    <property type="entry name" value="Aldehyde_DH_dom"/>
</dbReference>
<dbReference type="InterPro" id="IPR016162">
    <property type="entry name" value="Ald_DH_N"/>
</dbReference>
<reference evidence="2" key="1">
    <citation type="submission" date="2024-04" db="EMBL/GenBank/DDBJ databases">
        <authorList>
            <consortium name="Molecular Ecology Group"/>
        </authorList>
    </citation>
    <scope>NUCLEOTIDE SEQUENCE</scope>
</reference>
<feature type="domain" description="Aldehyde dehydrogenase" evidence="1">
    <location>
        <begin position="83"/>
        <end position="144"/>
    </location>
</feature>
<dbReference type="EMBL" id="OZ034826">
    <property type="protein sequence ID" value="CAL1681680.1"/>
    <property type="molecule type" value="Genomic_DNA"/>
</dbReference>
<protein>
    <recommendedName>
        <fullName evidence="1">Aldehyde dehydrogenase domain-containing protein</fullName>
    </recommendedName>
</protein>
<dbReference type="AlphaFoldDB" id="A0AAV2NN56"/>
<accession>A0AAV2NN56</accession>
<evidence type="ECO:0000259" key="1">
    <source>
        <dbReference type="Pfam" id="PF00171"/>
    </source>
</evidence>
<dbReference type="SUPFAM" id="SSF53720">
    <property type="entry name" value="ALDH-like"/>
    <property type="match status" value="1"/>
</dbReference>
<dbReference type="Pfam" id="PF00171">
    <property type="entry name" value="Aldedh"/>
    <property type="match status" value="1"/>
</dbReference>
<dbReference type="InterPro" id="IPR016161">
    <property type="entry name" value="Ald_DH/histidinol_DH"/>
</dbReference>
<gene>
    <name evidence="2" type="ORF">LPLAT_LOCUS7647</name>
</gene>
<keyword evidence="3" id="KW-1185">Reference proteome</keyword>